<feature type="compositionally biased region" description="Basic residues" evidence="1">
    <location>
        <begin position="10"/>
        <end position="21"/>
    </location>
</feature>
<organism evidence="2 3">
    <name type="scientific">Fusarium poae</name>
    <dbReference type="NCBI Taxonomy" id="36050"/>
    <lineage>
        <taxon>Eukaryota</taxon>
        <taxon>Fungi</taxon>
        <taxon>Dikarya</taxon>
        <taxon>Ascomycota</taxon>
        <taxon>Pezizomycotina</taxon>
        <taxon>Sordariomycetes</taxon>
        <taxon>Hypocreomycetidae</taxon>
        <taxon>Hypocreales</taxon>
        <taxon>Nectriaceae</taxon>
        <taxon>Fusarium</taxon>
    </lineage>
</organism>
<dbReference type="EMBL" id="LYXU01000004">
    <property type="protein sequence ID" value="OBS19939.1"/>
    <property type="molecule type" value="Genomic_DNA"/>
</dbReference>
<dbReference type="Proteomes" id="UP000091967">
    <property type="component" value="Unassembled WGS sequence"/>
</dbReference>
<accession>A0A1B8AHE8</accession>
<evidence type="ECO:0000313" key="3">
    <source>
        <dbReference type="Proteomes" id="UP000091967"/>
    </source>
</evidence>
<protein>
    <submittedName>
        <fullName evidence="2">Uncharacterized protein</fullName>
    </submittedName>
</protein>
<proteinExistence type="predicted"/>
<dbReference type="AlphaFoldDB" id="A0A1B8AHE8"/>
<evidence type="ECO:0000313" key="2">
    <source>
        <dbReference type="EMBL" id="OBS19939.1"/>
    </source>
</evidence>
<sequence length="72" mass="8065">MAEMEDGRKGPRFGHRPHRPRPPGYWKVVPSKLIRPRHQVVGIRINKLGPCKQELDGGTGLRLSTTIAAIET</sequence>
<feature type="region of interest" description="Disordered" evidence="1">
    <location>
        <begin position="1"/>
        <end position="27"/>
    </location>
</feature>
<keyword evidence="3" id="KW-1185">Reference proteome</keyword>
<comment type="caution">
    <text evidence="2">The sequence shown here is derived from an EMBL/GenBank/DDBJ whole genome shotgun (WGS) entry which is preliminary data.</text>
</comment>
<reference evidence="2 3" key="1">
    <citation type="submission" date="2016-06" db="EMBL/GenBank/DDBJ databases">
        <title>Living apart together: crosstalk between the core and supernumerary genomes in a fungal plant pathogen.</title>
        <authorList>
            <person name="Vanheule A."/>
            <person name="Audenaert K."/>
            <person name="Warris S."/>
            <person name="Van De Geest H."/>
            <person name="Schijlen E."/>
            <person name="Hofte M."/>
            <person name="De Saeger S."/>
            <person name="Haesaert G."/>
            <person name="Waalwijk C."/>
            <person name="Van Der Lee T."/>
        </authorList>
    </citation>
    <scope>NUCLEOTIDE SEQUENCE [LARGE SCALE GENOMIC DNA]</scope>
    <source>
        <strain evidence="2 3">2516</strain>
    </source>
</reference>
<name>A0A1B8AHE8_FUSPO</name>
<evidence type="ECO:0000256" key="1">
    <source>
        <dbReference type="SAM" id="MobiDB-lite"/>
    </source>
</evidence>
<gene>
    <name evidence="2" type="ORF">FPOA_11664</name>
</gene>